<evidence type="ECO:0000259" key="2">
    <source>
        <dbReference type="Pfam" id="PF26188"/>
    </source>
</evidence>
<dbReference type="OrthoDB" id="385235at2759"/>
<proteinExistence type="predicted"/>
<dbReference type="GO" id="GO:0000963">
    <property type="term" value="P:mitochondrial RNA processing"/>
    <property type="evidence" value="ECO:0007669"/>
    <property type="project" value="TreeGrafter"/>
</dbReference>
<dbReference type="PANTHER" id="PTHR21228:SF40">
    <property type="entry name" value="LD45607P"/>
    <property type="match status" value="1"/>
</dbReference>
<evidence type="ECO:0000256" key="1">
    <source>
        <dbReference type="SAM" id="MobiDB-lite"/>
    </source>
</evidence>
<accession>U6LCH3</accession>
<dbReference type="InterPro" id="IPR058917">
    <property type="entry name" value="RESC6_dom"/>
</dbReference>
<reference evidence="3" key="2">
    <citation type="submission" date="2013-10" db="EMBL/GenBank/DDBJ databases">
        <authorList>
            <person name="Aslett M."/>
        </authorList>
    </citation>
    <scope>NUCLEOTIDE SEQUENCE [LARGE SCALE GENOMIC DNA]</scope>
    <source>
        <strain evidence="3">Houghton</strain>
    </source>
</reference>
<dbReference type="Proteomes" id="UP000030750">
    <property type="component" value="Unassembled WGS sequence"/>
</dbReference>
<dbReference type="GO" id="GO:0044528">
    <property type="term" value="P:regulation of mitochondrial mRNA stability"/>
    <property type="evidence" value="ECO:0007669"/>
    <property type="project" value="TreeGrafter"/>
</dbReference>
<dbReference type="InterPro" id="IPR050870">
    <property type="entry name" value="FAST_kinase"/>
</dbReference>
<dbReference type="PANTHER" id="PTHR21228">
    <property type="entry name" value="FAST LEU-RICH DOMAIN-CONTAINING"/>
    <property type="match status" value="1"/>
</dbReference>
<feature type="domain" description="RNA-editing substrate-binding complex 6 protein" evidence="2">
    <location>
        <begin position="136"/>
        <end position="313"/>
    </location>
</feature>
<name>U6LCH3_9EIME</name>
<dbReference type="VEuPathDB" id="ToxoDB:EBH_0013960"/>
<dbReference type="GO" id="GO:0005759">
    <property type="term" value="C:mitochondrial matrix"/>
    <property type="evidence" value="ECO:0007669"/>
    <property type="project" value="TreeGrafter"/>
</dbReference>
<sequence length="933" mass="101982">MHGLVSRCIVGTRLPRTLTVAHADFVKSPKCPRELYRLAVSALYGLQQEQPPTDSPLQRATGAAAARPYFIAPRRESLCCAQLNFSNGRSLRGAREFATKRRRLDEYDSYEVTVDPKKVPCDFCRVPVHLQSAGELKDTIIVAGRMRLCNPNFWLRCTSAVKDVSVGFRPREIVAILNAYAKAGYRDASLFGRLGRLLALQAHDCRASDLAVALQAFARLKIPNNSFFDLLAVQCIRKIDELGPRGLATVAAAYGGVKHHHDPLFGRLAERVEAQAETFCSIDIIQALWGCARVSYRHSKMLHRCADQIIQRLATCTVTEALTAAEAFAALSFYRADLVVSLSSFFKCRVRSLPVRSLPLLLQTFTSFDRLASGQKDRRQGLLPSLQQGNADPLTSNAALYRAALPVIARAAICFSLTELSAVNSALRSVGLRHDLLTRVLQQELQRRGPHLTPLECIGVLQQVASRGGDGNDPAVVAAVRTLLASPEALQSLPGTAMLQVLEDLKNLHCLGALAVAASFIYGDTCLDHAVGLLGGAALLVVQRIVLQCFSSAESFVDKYRESCLSEGLRWPAGITTSERESVSGPGLSCGHVHGIGVSSEKVRMLYASICATAETVGANALVLAVCRYRTDPGAGLWLDRLMKGLITEADPNLLPALLTELARMHKERATEEEVDDSAPPDTSCPEAAQADPRVPSVLSAAQLSRRYCYVARYLMESPARGAPAKDVQRLPSTPQREAPHEGFLYGRLSVAAAGSAAKAFRSHPQPEVAQRYVKQLCDLVCNRLQRAQPLAEGEPGTARNAHAERQLGKSLARLLQSLVALRADAPPALLQQLAPRLRWLEGGDILAVLRILPTPTEAPLRQQITCAVDLRYRDLKSWRRLRELRDLCTTLKLQVDDDVAELESDVSRYQAANDGEEDIPTIAEAVYDPEQD</sequence>
<evidence type="ECO:0000313" key="4">
    <source>
        <dbReference type="Proteomes" id="UP000030750"/>
    </source>
</evidence>
<reference evidence="3" key="1">
    <citation type="submission" date="2013-10" db="EMBL/GenBank/DDBJ databases">
        <title>Genomic analysis of the causative agents of coccidiosis in chickens.</title>
        <authorList>
            <person name="Reid A.J."/>
            <person name="Blake D."/>
            <person name="Billington K."/>
            <person name="Browne H."/>
            <person name="Dunn M."/>
            <person name="Hung S."/>
            <person name="Kawahara F."/>
            <person name="Miranda-Saavedra D."/>
            <person name="Mourier T."/>
            <person name="Nagra H."/>
            <person name="Otto T.D."/>
            <person name="Rawlings N."/>
            <person name="Sanchez A."/>
            <person name="Sanders M."/>
            <person name="Subramaniam C."/>
            <person name="Tay Y."/>
            <person name="Dear P."/>
            <person name="Doerig C."/>
            <person name="Gruber A."/>
            <person name="Parkinson J."/>
            <person name="Shirley M."/>
            <person name="Wan K.L."/>
            <person name="Berriman M."/>
            <person name="Tomley F."/>
            <person name="Pain A."/>
        </authorList>
    </citation>
    <scope>NUCLEOTIDE SEQUENCE [LARGE SCALE GENOMIC DNA]</scope>
    <source>
        <strain evidence="3">Houghton</strain>
    </source>
</reference>
<feature type="region of interest" description="Disordered" evidence="1">
    <location>
        <begin position="913"/>
        <end position="933"/>
    </location>
</feature>
<protein>
    <recommendedName>
        <fullName evidence="2">RNA-editing substrate-binding complex 6 protein domain-containing protein</fullName>
    </recommendedName>
</protein>
<feature type="region of interest" description="Disordered" evidence="1">
    <location>
        <begin position="668"/>
        <end position="692"/>
    </location>
</feature>
<gene>
    <name evidence="3" type="ORF">EBH_0013960</name>
</gene>
<dbReference type="EMBL" id="HG710532">
    <property type="protein sequence ID" value="CDJ46908.1"/>
    <property type="molecule type" value="Genomic_DNA"/>
</dbReference>
<organism evidence="3 4">
    <name type="scientific">Eimeria brunetti</name>
    <dbReference type="NCBI Taxonomy" id="51314"/>
    <lineage>
        <taxon>Eukaryota</taxon>
        <taxon>Sar</taxon>
        <taxon>Alveolata</taxon>
        <taxon>Apicomplexa</taxon>
        <taxon>Conoidasida</taxon>
        <taxon>Coccidia</taxon>
        <taxon>Eucoccidiorida</taxon>
        <taxon>Eimeriorina</taxon>
        <taxon>Eimeriidae</taxon>
        <taxon>Eimeria</taxon>
    </lineage>
</organism>
<evidence type="ECO:0000313" key="3">
    <source>
        <dbReference type="EMBL" id="CDJ46908.1"/>
    </source>
</evidence>
<dbReference type="Pfam" id="PF26188">
    <property type="entry name" value="RESC6"/>
    <property type="match status" value="1"/>
</dbReference>
<dbReference type="GO" id="GO:0035770">
    <property type="term" value="C:ribonucleoprotein granule"/>
    <property type="evidence" value="ECO:0007669"/>
    <property type="project" value="TreeGrafter"/>
</dbReference>
<dbReference type="GO" id="GO:0003723">
    <property type="term" value="F:RNA binding"/>
    <property type="evidence" value="ECO:0007669"/>
    <property type="project" value="TreeGrafter"/>
</dbReference>
<dbReference type="AlphaFoldDB" id="U6LCH3"/>
<keyword evidence="4" id="KW-1185">Reference proteome</keyword>